<name>A0A9W9RTY6_PENBR</name>
<evidence type="ECO:0000313" key="2">
    <source>
        <dbReference type="EMBL" id="KAJ5366286.1"/>
    </source>
</evidence>
<gene>
    <name evidence="2" type="ORF">N7541_000227</name>
</gene>
<feature type="region of interest" description="Disordered" evidence="1">
    <location>
        <begin position="25"/>
        <end position="63"/>
    </location>
</feature>
<organism evidence="2 3">
    <name type="scientific">Penicillium brevicompactum</name>
    <dbReference type="NCBI Taxonomy" id="5074"/>
    <lineage>
        <taxon>Eukaryota</taxon>
        <taxon>Fungi</taxon>
        <taxon>Dikarya</taxon>
        <taxon>Ascomycota</taxon>
        <taxon>Pezizomycotina</taxon>
        <taxon>Eurotiomycetes</taxon>
        <taxon>Eurotiomycetidae</taxon>
        <taxon>Eurotiales</taxon>
        <taxon>Aspergillaceae</taxon>
        <taxon>Penicillium</taxon>
    </lineage>
</organism>
<feature type="compositionally biased region" description="Polar residues" evidence="1">
    <location>
        <begin position="44"/>
        <end position="63"/>
    </location>
</feature>
<accession>A0A9W9RTY6</accession>
<comment type="caution">
    <text evidence="2">The sequence shown here is derived from an EMBL/GenBank/DDBJ whole genome shotgun (WGS) entry which is preliminary data.</text>
</comment>
<dbReference type="AlphaFoldDB" id="A0A9W9RTY6"/>
<proteinExistence type="predicted"/>
<dbReference type="EMBL" id="JAPZBR010000001">
    <property type="protein sequence ID" value="KAJ5366286.1"/>
    <property type="molecule type" value="Genomic_DNA"/>
</dbReference>
<reference evidence="2" key="1">
    <citation type="submission" date="2022-12" db="EMBL/GenBank/DDBJ databases">
        <authorList>
            <person name="Petersen C."/>
        </authorList>
    </citation>
    <scope>NUCLEOTIDE SEQUENCE</scope>
    <source>
        <strain evidence="2">IBT 35675</strain>
    </source>
</reference>
<evidence type="ECO:0000313" key="3">
    <source>
        <dbReference type="Proteomes" id="UP001148299"/>
    </source>
</evidence>
<dbReference type="Proteomes" id="UP001148299">
    <property type="component" value="Unassembled WGS sequence"/>
</dbReference>
<evidence type="ECO:0000256" key="1">
    <source>
        <dbReference type="SAM" id="MobiDB-lite"/>
    </source>
</evidence>
<keyword evidence="3" id="KW-1185">Reference proteome</keyword>
<reference evidence="2" key="2">
    <citation type="journal article" date="2023" name="IMA Fungus">
        <title>Comparative genomic study of the Penicillium genus elucidates a diverse pangenome and 15 lateral gene transfer events.</title>
        <authorList>
            <person name="Petersen C."/>
            <person name="Sorensen T."/>
            <person name="Nielsen M.R."/>
            <person name="Sondergaard T.E."/>
            <person name="Sorensen J.L."/>
            <person name="Fitzpatrick D.A."/>
            <person name="Frisvad J.C."/>
            <person name="Nielsen K.L."/>
        </authorList>
    </citation>
    <scope>NUCLEOTIDE SEQUENCE</scope>
    <source>
        <strain evidence="2">IBT 35675</strain>
    </source>
</reference>
<feature type="compositionally biased region" description="Basic and acidic residues" evidence="1">
    <location>
        <begin position="25"/>
        <end position="43"/>
    </location>
</feature>
<protein>
    <submittedName>
        <fullName evidence="2">Uncharacterized protein</fullName>
    </submittedName>
</protein>
<sequence length="89" mass="10133">MGKGFNFIDSKVTICSALRKFQPKEREKKDLLSQRLDRKRQKDSASSVNRTRASSMATTNSTTRPMMLERTVDLIADSLLVYASYSLIK</sequence>